<evidence type="ECO:0000313" key="10">
    <source>
        <dbReference type="Proteomes" id="UP000322899"/>
    </source>
</evidence>
<evidence type="ECO:0000256" key="5">
    <source>
        <dbReference type="SAM" id="MobiDB-lite"/>
    </source>
</evidence>
<dbReference type="Proteomes" id="UP000324907">
    <property type="component" value="Unassembled WGS sequence"/>
</dbReference>
<dbReference type="InterPro" id="IPR007109">
    <property type="entry name" value="Brix"/>
</dbReference>
<sequence>MPKRGRSHGKTKRILESRDESTVFEGAKGLMCIRGTKSTDELRSVLRDLSILTKPHSKTFMRRNLIRPFEDAEPVEFLSQKNGTGLFAVASHSKKRPFNLVFGRCFGGRLLDMVELGLTGVGSLSEAPTAGADMSAPAEEVEGEEGEEDEESEEAPAAAAAAAAAAGSSSTAVAESRGATPQIGMRPCMVFVGAGWETEPQFATLRNIFLDMFRGVPVRPGDGMLLTSFSWCICVTQASAETFHLRSYTIDLRRSGTKTPKVALRDMGFHMDATLRRYQPADAAMMKAATTIPAQARASRKKNMSKDAVGDTYGRVHMERQDFSTLKLRANRASKFDRRERRSGAAEEDEDAAAETAEAGSERAKRSRRADA</sequence>
<organism evidence="7 11">
    <name type="scientific">Cafeteria roenbergensis</name>
    <name type="common">Marine flagellate</name>
    <dbReference type="NCBI Taxonomy" id="33653"/>
    <lineage>
        <taxon>Eukaryota</taxon>
        <taxon>Sar</taxon>
        <taxon>Stramenopiles</taxon>
        <taxon>Bigyra</taxon>
        <taxon>Opalozoa</taxon>
        <taxon>Bicosoecida</taxon>
        <taxon>Cafeteriaceae</taxon>
        <taxon>Cafeteria</taxon>
    </lineage>
</organism>
<feature type="compositionally biased region" description="Acidic residues" evidence="5">
    <location>
        <begin position="139"/>
        <end position="154"/>
    </location>
</feature>
<reference evidence="10 11" key="1">
    <citation type="submission" date="2019-07" db="EMBL/GenBank/DDBJ databases">
        <title>Genomes of Cafeteria roenbergensis.</title>
        <authorList>
            <person name="Fischer M.G."/>
            <person name="Hackl T."/>
            <person name="Roman M."/>
        </authorList>
    </citation>
    <scope>NUCLEOTIDE SEQUENCE [LARGE SCALE GENOMIC DNA]</scope>
    <source>
        <strain evidence="8 12">Cflag</strain>
        <strain evidence="9 10">E4-10P</strain>
        <strain evidence="7 11">RCC970-E3</strain>
    </source>
</reference>
<dbReference type="AlphaFoldDB" id="A0A5A8DKN4"/>
<comment type="subcellular location">
    <subcellularLocation>
        <location evidence="1 4">Nucleus</location>
        <location evidence="1 4">Nucleolus</location>
    </subcellularLocation>
</comment>
<name>A0A5A8DKN4_CAFRO</name>
<dbReference type="PANTHER" id="PTHR12728">
    <property type="entry name" value="BRIX DOMAIN CONTAINING PROTEIN"/>
    <property type="match status" value="1"/>
</dbReference>
<dbReference type="InterPro" id="IPR039770">
    <property type="entry name" value="Rpf2"/>
</dbReference>
<dbReference type="GO" id="GO:0000463">
    <property type="term" value="P:maturation of LSU-rRNA from tricistronic rRNA transcript (SSU-rRNA, 5.8S rRNA, LSU-rRNA)"/>
    <property type="evidence" value="ECO:0007669"/>
    <property type="project" value="TreeGrafter"/>
</dbReference>
<comment type="similarity">
    <text evidence="2 4">Belongs to the RPF2 family.</text>
</comment>
<evidence type="ECO:0000313" key="7">
    <source>
        <dbReference type="EMBL" id="KAA0166093.1"/>
    </source>
</evidence>
<dbReference type="SMART" id="SM00879">
    <property type="entry name" value="Brix"/>
    <property type="match status" value="1"/>
</dbReference>
<dbReference type="OrthoDB" id="407658at2759"/>
<evidence type="ECO:0000256" key="2">
    <source>
        <dbReference type="ARBA" id="ARBA00010782"/>
    </source>
</evidence>
<dbReference type="GO" id="GO:0019843">
    <property type="term" value="F:rRNA binding"/>
    <property type="evidence" value="ECO:0007669"/>
    <property type="project" value="UniProtKB-UniRule"/>
</dbReference>
<comment type="caution">
    <text evidence="7">The sequence shown here is derived from an EMBL/GenBank/DDBJ whole genome shotgun (WGS) entry which is preliminary data.</text>
</comment>
<evidence type="ECO:0000256" key="4">
    <source>
        <dbReference type="RuleBase" id="RU367086"/>
    </source>
</evidence>
<evidence type="ECO:0000259" key="6">
    <source>
        <dbReference type="PROSITE" id="PS50833"/>
    </source>
</evidence>
<proteinExistence type="inferred from homology"/>
<dbReference type="PANTHER" id="PTHR12728:SF0">
    <property type="entry name" value="RIBOSOME PRODUCTION FACTOR 2 HOMOLOG"/>
    <property type="match status" value="1"/>
</dbReference>
<feature type="region of interest" description="Disordered" evidence="5">
    <location>
        <begin position="126"/>
        <end position="158"/>
    </location>
</feature>
<evidence type="ECO:0000313" key="8">
    <source>
        <dbReference type="EMBL" id="KAA0167140.1"/>
    </source>
</evidence>
<feature type="compositionally biased region" description="Basic and acidic residues" evidence="5">
    <location>
        <begin position="360"/>
        <end position="372"/>
    </location>
</feature>
<evidence type="ECO:0000256" key="1">
    <source>
        <dbReference type="ARBA" id="ARBA00004604"/>
    </source>
</evidence>
<dbReference type="GO" id="GO:0005730">
    <property type="term" value="C:nucleolus"/>
    <property type="evidence" value="ECO:0007669"/>
    <property type="project" value="UniProtKB-SubCell"/>
</dbReference>
<dbReference type="PROSITE" id="PS50833">
    <property type="entry name" value="BRIX"/>
    <property type="match status" value="1"/>
</dbReference>
<dbReference type="Pfam" id="PF04427">
    <property type="entry name" value="Brix"/>
    <property type="match status" value="2"/>
</dbReference>
<dbReference type="EMBL" id="VLTM01000006">
    <property type="protein sequence ID" value="KAA0167140.1"/>
    <property type="molecule type" value="Genomic_DNA"/>
</dbReference>
<feature type="domain" description="Brix" evidence="6">
    <location>
        <begin position="28"/>
        <end position="284"/>
    </location>
</feature>
<dbReference type="EMBL" id="VLTO01000038">
    <property type="protein sequence ID" value="KAA0173079.1"/>
    <property type="molecule type" value="Genomic_DNA"/>
</dbReference>
<feature type="compositionally biased region" description="Basic and acidic residues" evidence="5">
    <location>
        <begin position="334"/>
        <end position="345"/>
    </location>
</feature>
<evidence type="ECO:0000313" key="11">
    <source>
        <dbReference type="Proteomes" id="UP000324907"/>
    </source>
</evidence>
<dbReference type="GO" id="GO:0000027">
    <property type="term" value="P:ribosomal large subunit assembly"/>
    <property type="evidence" value="ECO:0007669"/>
    <property type="project" value="InterPro"/>
</dbReference>
<gene>
    <name evidence="9" type="ORF">FNF27_05428</name>
    <name evidence="7" type="ORF">FNF28_03261</name>
    <name evidence="8" type="ORF">FNF31_01026</name>
</gene>
<keyword evidence="3 4" id="KW-0539">Nucleus</keyword>
<evidence type="ECO:0000313" key="12">
    <source>
        <dbReference type="Proteomes" id="UP000325113"/>
    </source>
</evidence>
<accession>A0A5A8DKN4</accession>
<protein>
    <recommendedName>
        <fullName evidence="4">Ribosome production factor 2 homolog</fullName>
    </recommendedName>
    <alternativeName>
        <fullName evidence="4">Ribosome biogenesis protein RPF2 homolog</fullName>
    </alternativeName>
</protein>
<feature type="region of interest" description="Disordered" evidence="5">
    <location>
        <begin position="329"/>
        <end position="372"/>
    </location>
</feature>
<dbReference type="Proteomes" id="UP000322899">
    <property type="component" value="Unassembled WGS sequence"/>
</dbReference>
<evidence type="ECO:0000256" key="3">
    <source>
        <dbReference type="ARBA" id="ARBA00023242"/>
    </source>
</evidence>
<dbReference type="Proteomes" id="UP000325113">
    <property type="component" value="Unassembled WGS sequence"/>
</dbReference>
<dbReference type="EMBL" id="VLTL01000042">
    <property type="protein sequence ID" value="KAA0166093.1"/>
    <property type="molecule type" value="Genomic_DNA"/>
</dbReference>
<evidence type="ECO:0000313" key="9">
    <source>
        <dbReference type="EMBL" id="KAA0173079.1"/>
    </source>
</evidence>